<organism evidence="3 4">
    <name type="scientific">Kwoniella heveanensis BCC8398</name>
    <dbReference type="NCBI Taxonomy" id="1296120"/>
    <lineage>
        <taxon>Eukaryota</taxon>
        <taxon>Fungi</taxon>
        <taxon>Dikarya</taxon>
        <taxon>Basidiomycota</taxon>
        <taxon>Agaricomycotina</taxon>
        <taxon>Tremellomycetes</taxon>
        <taxon>Tremellales</taxon>
        <taxon>Cryptococcaceae</taxon>
        <taxon>Kwoniella</taxon>
    </lineage>
</organism>
<feature type="compositionally biased region" description="Low complexity" evidence="1">
    <location>
        <begin position="376"/>
        <end position="398"/>
    </location>
</feature>
<sequence length="459" mass="46917">MTLPDDLSAPYSYTFKLEEPTGLEFLVAMSDSKGFGTGGTTSVLTVGSSSDSSCLPSSLNYDFFFSLNPDSNPASCSSMSVSWPDNATEPVNLYGLIPHGSAWQIPIDQSANSYDWQVDIQSETRFLLFMSDNGPYQTGGSSPLYQVQSGETGCINDSSPKIASGGEAMTWATTASSHAPSASVSGVGGTSSGGASENTSSSHTGAIVGGTVGGVAFLVLLAILLFFCIKRRARNRSERDSDPGLKSYGIASGAEKGRRSNQLDLVDGNDDAERGGRLSGDESPDAGRQVEMNGDVYEPSPFRYPSPPETPGAGAAALAAGAGMGGRNGNGYANRASTIPPSLLNTPEMLAMAEEKGARTPTSPTATVSNYNNNRSSGEAVAPPEPPASSGAPATEASNQATVGHHGGGFSGRHSSIRKTPSSQQVGGTPAGVGAAAASSGNGSEGTRFVQHEDAGEVV</sequence>
<protein>
    <submittedName>
        <fullName evidence="3">Uncharacterized protein</fullName>
    </submittedName>
</protein>
<evidence type="ECO:0000256" key="2">
    <source>
        <dbReference type="SAM" id="Phobius"/>
    </source>
</evidence>
<dbReference type="EMBL" id="KI669498">
    <property type="protein sequence ID" value="OCF35492.1"/>
    <property type="molecule type" value="Genomic_DNA"/>
</dbReference>
<feature type="compositionally biased region" description="Basic and acidic residues" evidence="1">
    <location>
        <begin position="271"/>
        <end position="280"/>
    </location>
</feature>
<feature type="compositionally biased region" description="Low complexity" evidence="1">
    <location>
        <begin position="173"/>
        <end position="185"/>
    </location>
</feature>
<feature type="compositionally biased region" description="Basic and acidic residues" evidence="1">
    <location>
        <begin position="450"/>
        <end position="459"/>
    </location>
</feature>
<accession>A0A1B9GWU1</accession>
<keyword evidence="4" id="KW-1185">Reference proteome</keyword>
<keyword evidence="2" id="KW-0812">Transmembrane</keyword>
<dbReference type="Proteomes" id="UP000092666">
    <property type="component" value="Unassembled WGS sequence"/>
</dbReference>
<dbReference type="CDD" id="cd12087">
    <property type="entry name" value="TM_EGFR-like"/>
    <property type="match status" value="1"/>
</dbReference>
<dbReference type="OrthoDB" id="2591431at2759"/>
<evidence type="ECO:0000256" key="1">
    <source>
        <dbReference type="SAM" id="MobiDB-lite"/>
    </source>
</evidence>
<feature type="compositionally biased region" description="Low complexity" evidence="1">
    <location>
        <begin position="432"/>
        <end position="446"/>
    </location>
</feature>
<evidence type="ECO:0000313" key="3">
    <source>
        <dbReference type="EMBL" id="OCF35492.1"/>
    </source>
</evidence>
<reference evidence="4" key="2">
    <citation type="submission" date="2013-12" db="EMBL/GenBank/DDBJ databases">
        <title>Evolution of pathogenesis and genome organization in the Tremellales.</title>
        <authorList>
            <person name="Cuomo C."/>
            <person name="Litvintseva A."/>
            <person name="Heitman J."/>
            <person name="Chen Y."/>
            <person name="Sun S."/>
            <person name="Springer D."/>
            <person name="Dromer F."/>
            <person name="Young S."/>
            <person name="Zeng Q."/>
            <person name="Chapman S."/>
            <person name="Gujja S."/>
            <person name="Saif S."/>
            <person name="Birren B."/>
        </authorList>
    </citation>
    <scope>NUCLEOTIDE SEQUENCE [LARGE SCALE GENOMIC DNA]</scope>
    <source>
        <strain evidence="4">BCC8398</strain>
    </source>
</reference>
<feature type="region of interest" description="Disordered" evidence="1">
    <location>
        <begin position="352"/>
        <end position="459"/>
    </location>
</feature>
<proteinExistence type="predicted"/>
<feature type="region of interest" description="Disordered" evidence="1">
    <location>
        <begin position="173"/>
        <end position="201"/>
    </location>
</feature>
<gene>
    <name evidence="3" type="ORF">I316_02544</name>
</gene>
<name>A0A1B9GWU1_9TREE</name>
<dbReference type="AlphaFoldDB" id="A0A1B9GWU1"/>
<keyword evidence="2" id="KW-1133">Transmembrane helix</keyword>
<feature type="compositionally biased region" description="Polar residues" evidence="1">
    <location>
        <begin position="360"/>
        <end position="375"/>
    </location>
</feature>
<feature type="region of interest" description="Disordered" evidence="1">
    <location>
        <begin position="236"/>
        <end position="316"/>
    </location>
</feature>
<feature type="transmembrane region" description="Helical" evidence="2">
    <location>
        <begin position="206"/>
        <end position="229"/>
    </location>
</feature>
<reference evidence="3 4" key="1">
    <citation type="submission" date="2013-07" db="EMBL/GenBank/DDBJ databases">
        <title>The Genome Sequence of Cryptococcus heveanensis BCC8398.</title>
        <authorList>
            <consortium name="The Broad Institute Genome Sequencing Platform"/>
            <person name="Cuomo C."/>
            <person name="Litvintseva A."/>
            <person name="Chen Y."/>
            <person name="Heitman J."/>
            <person name="Sun S."/>
            <person name="Springer D."/>
            <person name="Dromer F."/>
            <person name="Young S.K."/>
            <person name="Zeng Q."/>
            <person name="Gargeya S."/>
            <person name="Fitzgerald M."/>
            <person name="Abouelleil A."/>
            <person name="Alvarado L."/>
            <person name="Berlin A.M."/>
            <person name="Chapman S.B."/>
            <person name="Dewar J."/>
            <person name="Goldberg J."/>
            <person name="Griggs A."/>
            <person name="Gujja S."/>
            <person name="Hansen M."/>
            <person name="Howarth C."/>
            <person name="Imamovic A."/>
            <person name="Larimer J."/>
            <person name="McCowan C."/>
            <person name="Murphy C."/>
            <person name="Pearson M."/>
            <person name="Priest M."/>
            <person name="Roberts A."/>
            <person name="Saif S."/>
            <person name="Shea T."/>
            <person name="Sykes S."/>
            <person name="Wortman J."/>
            <person name="Nusbaum C."/>
            <person name="Birren B."/>
        </authorList>
    </citation>
    <scope>NUCLEOTIDE SEQUENCE [LARGE SCALE GENOMIC DNA]</scope>
    <source>
        <strain evidence="3 4">BCC8398</strain>
    </source>
</reference>
<evidence type="ECO:0000313" key="4">
    <source>
        <dbReference type="Proteomes" id="UP000092666"/>
    </source>
</evidence>
<keyword evidence="2" id="KW-0472">Membrane</keyword>